<protein>
    <submittedName>
        <fullName evidence="1">Uncharacterized protein</fullName>
    </submittedName>
</protein>
<proteinExistence type="predicted"/>
<sequence>MALESVELALTQVSDNQSQFLRQRQSAKTDKEAYNILGQPGRSTLARWKKDETFRTAYDLILSSPVVIRDTDDIEELLTDSQAMESLALR</sequence>
<dbReference type="EMBL" id="BARS01037535">
    <property type="protein sequence ID" value="GAG14247.1"/>
    <property type="molecule type" value="Genomic_DNA"/>
</dbReference>
<accession>X0VSW1</accession>
<dbReference type="AlphaFoldDB" id="X0VSW1"/>
<name>X0VSW1_9ZZZZ</name>
<reference evidence="1" key="1">
    <citation type="journal article" date="2014" name="Front. Microbiol.">
        <title>High frequency of phylogenetically diverse reductive dehalogenase-homologous genes in deep subseafloor sedimentary metagenomes.</title>
        <authorList>
            <person name="Kawai M."/>
            <person name="Futagami T."/>
            <person name="Toyoda A."/>
            <person name="Takaki Y."/>
            <person name="Nishi S."/>
            <person name="Hori S."/>
            <person name="Arai W."/>
            <person name="Tsubouchi T."/>
            <person name="Morono Y."/>
            <person name="Uchiyama I."/>
            <person name="Ito T."/>
            <person name="Fujiyama A."/>
            <person name="Inagaki F."/>
            <person name="Takami H."/>
        </authorList>
    </citation>
    <scope>NUCLEOTIDE SEQUENCE</scope>
    <source>
        <strain evidence="1">Expedition CK06-06</strain>
    </source>
</reference>
<comment type="caution">
    <text evidence="1">The sequence shown here is derived from an EMBL/GenBank/DDBJ whole genome shotgun (WGS) entry which is preliminary data.</text>
</comment>
<feature type="non-terminal residue" evidence="1">
    <location>
        <position position="90"/>
    </location>
</feature>
<gene>
    <name evidence="1" type="ORF">S01H1_57550</name>
</gene>
<organism evidence="1">
    <name type="scientific">marine sediment metagenome</name>
    <dbReference type="NCBI Taxonomy" id="412755"/>
    <lineage>
        <taxon>unclassified sequences</taxon>
        <taxon>metagenomes</taxon>
        <taxon>ecological metagenomes</taxon>
    </lineage>
</organism>
<evidence type="ECO:0000313" key="1">
    <source>
        <dbReference type="EMBL" id="GAG14247.1"/>
    </source>
</evidence>